<keyword evidence="3" id="KW-0902">Two-component regulatory system</keyword>
<keyword evidence="6" id="KW-0804">Transcription</keyword>
<dbReference type="GO" id="GO:0009736">
    <property type="term" value="P:cytokinin-activated signaling pathway"/>
    <property type="evidence" value="ECO:0007669"/>
    <property type="project" value="InterPro"/>
</dbReference>
<dbReference type="Pfam" id="PF00249">
    <property type="entry name" value="Myb_DNA-binding"/>
    <property type="match status" value="1"/>
</dbReference>
<dbReference type="HOGENOM" id="CLU_025829_0_0_1"/>
<dbReference type="SMART" id="SM00448">
    <property type="entry name" value="REC"/>
    <property type="match status" value="1"/>
</dbReference>
<evidence type="ECO:0000313" key="12">
    <source>
        <dbReference type="EMBL" id="KEH39871.1"/>
    </source>
</evidence>
<dbReference type="EMBL" id="CM001217">
    <property type="protein sequence ID" value="KEH39871.1"/>
    <property type="molecule type" value="Genomic_DNA"/>
</dbReference>
<comment type="caution">
    <text evidence="8">Lacks conserved residue(s) required for the propagation of feature annotation.</text>
</comment>
<dbReference type="PANTHER" id="PTHR43874">
    <property type="entry name" value="TWO-COMPONENT RESPONSE REGULATOR"/>
    <property type="match status" value="1"/>
</dbReference>
<evidence type="ECO:0000256" key="3">
    <source>
        <dbReference type="ARBA" id="ARBA00023012"/>
    </source>
</evidence>
<feature type="domain" description="Response regulatory" evidence="10">
    <location>
        <begin position="161"/>
        <end position="276"/>
    </location>
</feature>
<dbReference type="CDD" id="cd17584">
    <property type="entry name" value="REC_typeB_ARR-like"/>
    <property type="match status" value="1"/>
</dbReference>
<dbReference type="InterPro" id="IPR001789">
    <property type="entry name" value="Sig_transdc_resp-reg_receiver"/>
</dbReference>
<dbReference type="SUPFAM" id="SSF52172">
    <property type="entry name" value="CheY-like"/>
    <property type="match status" value="1"/>
</dbReference>
<dbReference type="InterPro" id="IPR017930">
    <property type="entry name" value="Myb_dom"/>
</dbReference>
<evidence type="ECO:0000256" key="2">
    <source>
        <dbReference type="ARBA" id="ARBA00022553"/>
    </source>
</evidence>
<evidence type="ECO:0000256" key="5">
    <source>
        <dbReference type="ARBA" id="ARBA00023159"/>
    </source>
</evidence>
<gene>
    <name evidence="12" type="ordered locus">MTR_1g013180</name>
</gene>
<keyword evidence="2" id="KW-0597">Phosphoprotein</keyword>
<dbReference type="GO" id="GO:0000160">
    <property type="term" value="P:phosphorelay signal transduction system"/>
    <property type="evidence" value="ECO:0007669"/>
    <property type="project" value="UniProtKB-KW"/>
</dbReference>
<proteinExistence type="predicted"/>
<feature type="region of interest" description="Disordered" evidence="9">
    <location>
        <begin position="277"/>
        <end position="342"/>
    </location>
</feature>
<dbReference type="SUPFAM" id="SSF46689">
    <property type="entry name" value="Homeodomain-like"/>
    <property type="match status" value="1"/>
</dbReference>
<reference evidence="13" key="3">
    <citation type="submission" date="2015-04" db="UniProtKB">
        <authorList>
            <consortium name="EnsemblPlants"/>
        </authorList>
    </citation>
    <scope>IDENTIFICATION</scope>
    <source>
        <strain evidence="13">cv. Jemalong A17</strain>
    </source>
</reference>
<dbReference type="Proteomes" id="UP000002051">
    <property type="component" value="Unassembled WGS sequence"/>
</dbReference>
<organism evidence="12 14">
    <name type="scientific">Medicago truncatula</name>
    <name type="common">Barrel medic</name>
    <name type="synonym">Medicago tribuloides</name>
    <dbReference type="NCBI Taxonomy" id="3880"/>
    <lineage>
        <taxon>Eukaryota</taxon>
        <taxon>Viridiplantae</taxon>
        <taxon>Streptophyta</taxon>
        <taxon>Embryophyta</taxon>
        <taxon>Tracheophyta</taxon>
        <taxon>Spermatophyta</taxon>
        <taxon>Magnoliopsida</taxon>
        <taxon>eudicotyledons</taxon>
        <taxon>Gunneridae</taxon>
        <taxon>Pentapetalae</taxon>
        <taxon>rosids</taxon>
        <taxon>fabids</taxon>
        <taxon>Fabales</taxon>
        <taxon>Fabaceae</taxon>
        <taxon>Papilionoideae</taxon>
        <taxon>50 kb inversion clade</taxon>
        <taxon>NPAAA clade</taxon>
        <taxon>Hologalegina</taxon>
        <taxon>IRL clade</taxon>
        <taxon>Trifolieae</taxon>
        <taxon>Medicago</taxon>
    </lineage>
</organism>
<name>A0A072VE88_MEDTR</name>
<dbReference type="STRING" id="3880.A0A072VE88"/>
<dbReference type="AlphaFoldDB" id="A0A072VE88"/>
<evidence type="ECO:0000313" key="14">
    <source>
        <dbReference type="Proteomes" id="UP000002051"/>
    </source>
</evidence>
<dbReference type="Gene3D" id="3.40.50.2300">
    <property type="match status" value="1"/>
</dbReference>
<evidence type="ECO:0000259" key="11">
    <source>
        <dbReference type="PROSITE" id="PS51294"/>
    </source>
</evidence>
<accession>A0A072VE88</accession>
<dbReference type="InterPro" id="IPR045279">
    <property type="entry name" value="ARR-like"/>
</dbReference>
<evidence type="ECO:0000256" key="6">
    <source>
        <dbReference type="ARBA" id="ARBA00023163"/>
    </source>
</evidence>
<dbReference type="InterPro" id="IPR006447">
    <property type="entry name" value="Myb_dom_plants"/>
</dbReference>
<evidence type="ECO:0000259" key="10">
    <source>
        <dbReference type="PROSITE" id="PS50110"/>
    </source>
</evidence>
<dbReference type="Gene3D" id="1.10.10.60">
    <property type="entry name" value="Homeodomain-like"/>
    <property type="match status" value="1"/>
</dbReference>
<dbReference type="PROSITE" id="PS51294">
    <property type="entry name" value="HTH_MYB"/>
    <property type="match status" value="1"/>
</dbReference>
<keyword evidence="14" id="KW-1185">Reference proteome</keyword>
<dbReference type="GO" id="GO:0005634">
    <property type="term" value="C:nucleus"/>
    <property type="evidence" value="ECO:0007669"/>
    <property type="project" value="UniProtKB-SubCell"/>
</dbReference>
<protein>
    <submittedName>
        <fullName evidence="12">Response regulator</fullName>
    </submittedName>
</protein>
<comment type="subcellular location">
    <subcellularLocation>
        <location evidence="1">Nucleus</location>
    </subcellularLocation>
</comment>
<keyword evidence="7" id="KW-0539">Nucleus</keyword>
<dbReference type="InterPro" id="IPR009057">
    <property type="entry name" value="Homeodomain-like_sf"/>
</dbReference>
<evidence type="ECO:0000256" key="7">
    <source>
        <dbReference type="ARBA" id="ARBA00023242"/>
    </source>
</evidence>
<dbReference type="Pfam" id="PF00072">
    <property type="entry name" value="Response_reg"/>
    <property type="match status" value="1"/>
</dbReference>
<evidence type="ECO:0000256" key="4">
    <source>
        <dbReference type="ARBA" id="ARBA00023015"/>
    </source>
</evidence>
<dbReference type="EnsemblPlants" id="KEH39871">
    <property type="protein sequence ID" value="KEH39871"/>
    <property type="gene ID" value="MTR_1g013180"/>
</dbReference>
<feature type="compositionally biased region" description="Acidic residues" evidence="9">
    <location>
        <begin position="321"/>
        <end position="336"/>
    </location>
</feature>
<feature type="domain" description="HTH myb-type" evidence="11">
    <location>
        <begin position="339"/>
        <end position="398"/>
    </location>
</feature>
<dbReference type="InterPro" id="IPR011006">
    <property type="entry name" value="CheY-like_superfamily"/>
</dbReference>
<keyword evidence="5" id="KW-0010">Activator</keyword>
<dbReference type="NCBIfam" id="TIGR01557">
    <property type="entry name" value="myb_SHAQKYF"/>
    <property type="match status" value="1"/>
</dbReference>
<evidence type="ECO:0000256" key="8">
    <source>
        <dbReference type="PROSITE-ProRule" id="PRU00169"/>
    </source>
</evidence>
<dbReference type="PROSITE" id="PS50110">
    <property type="entry name" value="RESPONSE_REGULATORY"/>
    <property type="match status" value="1"/>
</dbReference>
<sequence length="681" mass="76775">MSSGSFSSIMFSILSALEVDTRARFVAILLSIWRARNGCLWEQNSVNAHASCVLTMDIIRDCMWCHRLNDDAQSDTSVWSKPQTDWIKCNVDCALFEAEGKFGVGICFRDSLGHLIQANSMVFPSFTNAAECEATAIQQALQIALELGLNRMNDQFPIGMRVLAVDDDRTCLKILERLLQRCQYHVTTAQSALTALNLLRENKSNFDLVISNVHMPDMDGFKLLELVGLEMDLPVIMFSANDDPKMVMKGIDHGACDYLLKPVTLKEVQMIWQHVVRKKKTNKRSNRDAPNSDCGNGIDSARTGNFDQNEKPSRKRKEKNEDEDEDEDEDDRDNDDSTAQKKPRVVWSADLHRKFLAAVKQLGFEKAVPKKILDLMDDETLTRENVASHLQKYRLYLKKQANMAEVLGNDSDKSYSRMGYISGVGAHVQPLNDPRQFHNNNSAFRSFPSSGMSTRLNTPSSSVNMHGFPAHNLNNSTGDHLRFQSAIARSNLNDVQRMPFSSVDSQHSQFSHPLLEKRRCNDIWSSPMQQLPETNSYLPKEGFVHAAAMPPTYNMNSQGIIFNSSNNVPFQGWDNNHNNHDGSYHPSHVVGNSVGPSMIHVLNAIEPEGNLDNNYCDRIAELHEVPSLKPHEVYMMNNQMKAGNSHMSNELDSLEDVMRVMIKPKQLYANFSGGTSMPRQD</sequence>
<dbReference type="PANTHER" id="PTHR43874:SF210">
    <property type="entry name" value="TWO-COMPONENT RESPONSE REGULATOR"/>
    <property type="match status" value="1"/>
</dbReference>
<evidence type="ECO:0000313" key="13">
    <source>
        <dbReference type="EnsemblPlants" id="KEH39871"/>
    </source>
</evidence>
<evidence type="ECO:0000256" key="1">
    <source>
        <dbReference type="ARBA" id="ARBA00004123"/>
    </source>
</evidence>
<reference evidence="12 14" key="1">
    <citation type="journal article" date="2011" name="Nature">
        <title>The Medicago genome provides insight into the evolution of rhizobial symbioses.</title>
        <authorList>
            <person name="Young N.D."/>
            <person name="Debelle F."/>
            <person name="Oldroyd G.E."/>
            <person name="Geurts R."/>
            <person name="Cannon S.B."/>
            <person name="Udvardi M.K."/>
            <person name="Benedito V.A."/>
            <person name="Mayer K.F."/>
            <person name="Gouzy J."/>
            <person name="Schoof H."/>
            <person name="Van de Peer Y."/>
            <person name="Proost S."/>
            <person name="Cook D.R."/>
            <person name="Meyers B.C."/>
            <person name="Spannagl M."/>
            <person name="Cheung F."/>
            <person name="De Mita S."/>
            <person name="Krishnakumar V."/>
            <person name="Gundlach H."/>
            <person name="Zhou S."/>
            <person name="Mudge J."/>
            <person name="Bharti A.K."/>
            <person name="Murray J.D."/>
            <person name="Naoumkina M.A."/>
            <person name="Rosen B."/>
            <person name="Silverstein K.A."/>
            <person name="Tang H."/>
            <person name="Rombauts S."/>
            <person name="Zhao P.X."/>
            <person name="Zhou P."/>
            <person name="Barbe V."/>
            <person name="Bardou P."/>
            <person name="Bechner M."/>
            <person name="Bellec A."/>
            <person name="Berger A."/>
            <person name="Berges H."/>
            <person name="Bidwell S."/>
            <person name="Bisseling T."/>
            <person name="Choisne N."/>
            <person name="Couloux A."/>
            <person name="Denny R."/>
            <person name="Deshpande S."/>
            <person name="Dai X."/>
            <person name="Doyle J.J."/>
            <person name="Dudez A.M."/>
            <person name="Farmer A.D."/>
            <person name="Fouteau S."/>
            <person name="Franken C."/>
            <person name="Gibelin C."/>
            <person name="Gish J."/>
            <person name="Goldstein S."/>
            <person name="Gonzalez A.J."/>
            <person name="Green P.J."/>
            <person name="Hallab A."/>
            <person name="Hartog M."/>
            <person name="Hua A."/>
            <person name="Humphray S.J."/>
            <person name="Jeong D.H."/>
            <person name="Jing Y."/>
            <person name="Jocker A."/>
            <person name="Kenton S.M."/>
            <person name="Kim D.J."/>
            <person name="Klee K."/>
            <person name="Lai H."/>
            <person name="Lang C."/>
            <person name="Lin S."/>
            <person name="Macmil S.L."/>
            <person name="Magdelenat G."/>
            <person name="Matthews L."/>
            <person name="McCorrison J."/>
            <person name="Monaghan E.L."/>
            <person name="Mun J.H."/>
            <person name="Najar F.Z."/>
            <person name="Nicholson C."/>
            <person name="Noirot C."/>
            <person name="O'Bleness M."/>
            <person name="Paule C.R."/>
            <person name="Poulain J."/>
            <person name="Prion F."/>
            <person name="Qin B."/>
            <person name="Qu C."/>
            <person name="Retzel E.F."/>
            <person name="Riddle C."/>
            <person name="Sallet E."/>
            <person name="Samain S."/>
            <person name="Samson N."/>
            <person name="Sanders I."/>
            <person name="Saurat O."/>
            <person name="Scarpelli C."/>
            <person name="Schiex T."/>
            <person name="Segurens B."/>
            <person name="Severin A.J."/>
            <person name="Sherrier D.J."/>
            <person name="Shi R."/>
            <person name="Sims S."/>
            <person name="Singer S.R."/>
            <person name="Sinharoy S."/>
            <person name="Sterck L."/>
            <person name="Viollet A."/>
            <person name="Wang B.B."/>
            <person name="Wang K."/>
            <person name="Wang M."/>
            <person name="Wang X."/>
            <person name="Warfsmann J."/>
            <person name="Weissenbach J."/>
            <person name="White D.D."/>
            <person name="White J.D."/>
            <person name="Wiley G.B."/>
            <person name="Wincker P."/>
            <person name="Xing Y."/>
            <person name="Yang L."/>
            <person name="Yao Z."/>
            <person name="Ying F."/>
            <person name="Zhai J."/>
            <person name="Zhou L."/>
            <person name="Zuber A."/>
            <person name="Denarie J."/>
            <person name="Dixon R.A."/>
            <person name="May G.D."/>
            <person name="Schwartz D.C."/>
            <person name="Rogers J."/>
            <person name="Quetier F."/>
            <person name="Town C.D."/>
            <person name="Roe B.A."/>
        </authorList>
    </citation>
    <scope>NUCLEOTIDE SEQUENCE [LARGE SCALE GENOMIC DNA]</scope>
    <source>
        <strain evidence="12">A17</strain>
        <strain evidence="13 14">cv. Jemalong A17</strain>
    </source>
</reference>
<reference evidence="12 14" key="2">
    <citation type="journal article" date="2014" name="BMC Genomics">
        <title>An improved genome release (version Mt4.0) for the model legume Medicago truncatula.</title>
        <authorList>
            <person name="Tang H."/>
            <person name="Krishnakumar V."/>
            <person name="Bidwell S."/>
            <person name="Rosen B."/>
            <person name="Chan A."/>
            <person name="Zhou S."/>
            <person name="Gentzbittel L."/>
            <person name="Childs K.L."/>
            <person name="Yandell M."/>
            <person name="Gundlach H."/>
            <person name="Mayer K.F."/>
            <person name="Schwartz D.C."/>
            <person name="Town C.D."/>
        </authorList>
    </citation>
    <scope>GENOME REANNOTATION</scope>
    <source>
        <strain evidence="12">A17</strain>
        <strain evidence="13 14">cv. Jemalong A17</strain>
    </source>
</reference>
<evidence type="ECO:0000256" key="9">
    <source>
        <dbReference type="SAM" id="MobiDB-lite"/>
    </source>
</evidence>
<keyword evidence="4" id="KW-0805">Transcription regulation</keyword>
<dbReference type="InterPro" id="IPR001005">
    <property type="entry name" value="SANT/Myb"/>
</dbReference>
<dbReference type="GO" id="GO:0003677">
    <property type="term" value="F:DNA binding"/>
    <property type="evidence" value="ECO:0007669"/>
    <property type="project" value="InterPro"/>
</dbReference>
<dbReference type="FunFam" id="1.10.10.60:FF:000007">
    <property type="entry name" value="Two-component response regulator"/>
    <property type="match status" value="1"/>
</dbReference>